<sequence length="661" mass="70057">MKKYGILSTLTLSILAVQSFAASNLHSLDDDQMRQATGQALLYMGTTLGTDIDPDYKNKYGGGTSDFNFYKMGLQADLEINANIKKLQLGCGGVNGAGGCDIDIENLALSGVPTQVKSDGTPVWNYTGATDSSGALINERASSDAILRNPFIEFAIKNPNDLATREMAGVRLSAEGIKGYMTAGTYNDTATSTLNQGGINTFSGYIIVDQTAASAKTQAAKFGLTEDQKIYVPVYAALDWSFIASLQARRTAYTDVSAMGSSKPSDKGVSASTLTSDTWGINIASLAVNFQFPQTVVTGNRMSQLNLKVDNVPINPIVVSAKDGPIYVAMDQSIVTGGLASIIGLNEVKNATFFMGLADTYSWTVVDPTATRADGTKPYDDLTTAQKADNLTLARDLYNNNATIKAAANSLANGGTPTDIMKQTAANNYMGCMKGGAMATGSCTTIDNLYANVAVQQNFTRMHNLPIAKAVKDASGKITGYDFNKGFYLSLQNQKLRWPGSNSDDIAQPGWWMSFSEPLNFGKLEVQKEIPMSDVLPQVATFITNFFSIQDQDASGNPLYAVSTGSGITKTASDGSGDSISMDYKSTTTNPNAANVVGAVPKNQVLLGNSGAQKAAQGLPLYVPLGSIDIKGVPAVMQLSDLPLSNYQAVVPNCYGGLKFC</sequence>
<keyword evidence="1" id="KW-0732">Signal</keyword>
<feature type="signal peptide" evidence="1">
    <location>
        <begin position="1"/>
        <end position="21"/>
    </location>
</feature>
<dbReference type="RefSeq" id="WP_283266829.1">
    <property type="nucleotide sequence ID" value="NZ_CP125669.1"/>
</dbReference>
<dbReference type="Proteomes" id="UP001229836">
    <property type="component" value="Chromosome"/>
</dbReference>
<evidence type="ECO:0008006" key="4">
    <source>
        <dbReference type="Google" id="ProtNLM"/>
    </source>
</evidence>
<keyword evidence="3" id="KW-1185">Reference proteome</keyword>
<dbReference type="EMBL" id="CP125669">
    <property type="protein sequence ID" value="WHP05288.1"/>
    <property type="molecule type" value="Genomic_DNA"/>
</dbReference>
<accession>A0ABY8S3D0</accession>
<reference evidence="2 3" key="1">
    <citation type="submission" date="2023-05" db="EMBL/GenBank/DDBJ databases">
        <title>The complete genome of Acinetobacter sp. nov KCTC 92772.</title>
        <authorList>
            <person name="Zhou G."/>
        </authorList>
    </citation>
    <scope>NUCLEOTIDE SEQUENCE [LARGE SCALE GENOMIC DNA]</scope>
    <source>
        <strain evidence="2 3">KCTC 92772</strain>
    </source>
</reference>
<organism evidence="2 3">
    <name type="scientific">Acinetobacter corruptisaponis</name>
    <dbReference type="NCBI Taxonomy" id="3045147"/>
    <lineage>
        <taxon>Bacteria</taxon>
        <taxon>Pseudomonadati</taxon>
        <taxon>Pseudomonadota</taxon>
        <taxon>Gammaproteobacteria</taxon>
        <taxon>Moraxellales</taxon>
        <taxon>Moraxellaceae</taxon>
        <taxon>Acinetobacter</taxon>
    </lineage>
</organism>
<protein>
    <recommendedName>
        <fullName evidence="4">PBP domain-containing protein</fullName>
    </recommendedName>
</protein>
<evidence type="ECO:0000313" key="2">
    <source>
        <dbReference type="EMBL" id="WHP05288.1"/>
    </source>
</evidence>
<feature type="chain" id="PRO_5047352289" description="PBP domain-containing protein" evidence="1">
    <location>
        <begin position="22"/>
        <end position="661"/>
    </location>
</feature>
<proteinExistence type="predicted"/>
<name>A0ABY8S3D0_9GAMM</name>
<evidence type="ECO:0000256" key="1">
    <source>
        <dbReference type="SAM" id="SignalP"/>
    </source>
</evidence>
<gene>
    <name evidence="2" type="ORF">QLH32_14885</name>
</gene>
<evidence type="ECO:0000313" key="3">
    <source>
        <dbReference type="Proteomes" id="UP001229836"/>
    </source>
</evidence>